<dbReference type="GO" id="GO:0005634">
    <property type="term" value="C:nucleus"/>
    <property type="evidence" value="ECO:0007669"/>
    <property type="project" value="UniProtKB-SubCell"/>
</dbReference>
<dbReference type="GO" id="GO:0008270">
    <property type="term" value="F:zinc ion binding"/>
    <property type="evidence" value="ECO:0007669"/>
    <property type="project" value="InterPro"/>
</dbReference>
<organism evidence="8 9">
    <name type="scientific">Plectosphaerella plurivora</name>
    <dbReference type="NCBI Taxonomy" id="936078"/>
    <lineage>
        <taxon>Eukaryota</taxon>
        <taxon>Fungi</taxon>
        <taxon>Dikarya</taxon>
        <taxon>Ascomycota</taxon>
        <taxon>Pezizomycotina</taxon>
        <taxon>Sordariomycetes</taxon>
        <taxon>Hypocreomycetidae</taxon>
        <taxon>Glomerellales</taxon>
        <taxon>Plectosphaerellaceae</taxon>
        <taxon>Plectosphaerella</taxon>
    </lineage>
</organism>
<reference evidence="8" key="1">
    <citation type="journal article" date="2021" name="Nat. Commun.">
        <title>Genetic determinants of endophytism in the Arabidopsis root mycobiome.</title>
        <authorList>
            <person name="Mesny F."/>
            <person name="Miyauchi S."/>
            <person name="Thiergart T."/>
            <person name="Pickel B."/>
            <person name="Atanasova L."/>
            <person name="Karlsson M."/>
            <person name="Huettel B."/>
            <person name="Barry K.W."/>
            <person name="Haridas S."/>
            <person name="Chen C."/>
            <person name="Bauer D."/>
            <person name="Andreopoulos W."/>
            <person name="Pangilinan J."/>
            <person name="LaButti K."/>
            <person name="Riley R."/>
            <person name="Lipzen A."/>
            <person name="Clum A."/>
            <person name="Drula E."/>
            <person name="Henrissat B."/>
            <person name="Kohler A."/>
            <person name="Grigoriev I.V."/>
            <person name="Martin F.M."/>
            <person name="Hacquard S."/>
        </authorList>
    </citation>
    <scope>NUCLEOTIDE SEQUENCE</scope>
    <source>
        <strain evidence="8">MPI-SDFR-AT-0117</strain>
    </source>
</reference>
<evidence type="ECO:0000256" key="3">
    <source>
        <dbReference type="ARBA" id="ARBA00023125"/>
    </source>
</evidence>
<comment type="subcellular location">
    <subcellularLocation>
        <location evidence="1">Nucleus</location>
    </subcellularLocation>
</comment>
<evidence type="ECO:0000259" key="7">
    <source>
        <dbReference type="SMART" id="SM00906"/>
    </source>
</evidence>
<dbReference type="SMART" id="SM00906">
    <property type="entry name" value="Fungal_trans"/>
    <property type="match status" value="1"/>
</dbReference>
<dbReference type="Proteomes" id="UP000770015">
    <property type="component" value="Unassembled WGS sequence"/>
</dbReference>
<accession>A0A9P9A664</accession>
<dbReference type="InterPro" id="IPR050987">
    <property type="entry name" value="AtrR-like"/>
</dbReference>
<feature type="region of interest" description="Disordered" evidence="6">
    <location>
        <begin position="377"/>
        <end position="419"/>
    </location>
</feature>
<dbReference type="OrthoDB" id="39175at2759"/>
<dbReference type="EMBL" id="JAGSXJ010000029">
    <property type="protein sequence ID" value="KAH6670853.1"/>
    <property type="molecule type" value="Genomic_DNA"/>
</dbReference>
<dbReference type="PANTHER" id="PTHR46910">
    <property type="entry name" value="TRANSCRIPTION FACTOR PDR1"/>
    <property type="match status" value="1"/>
</dbReference>
<keyword evidence="9" id="KW-1185">Reference proteome</keyword>
<evidence type="ECO:0000256" key="5">
    <source>
        <dbReference type="ARBA" id="ARBA00023242"/>
    </source>
</evidence>
<dbReference type="GO" id="GO:0003677">
    <property type="term" value="F:DNA binding"/>
    <property type="evidence" value="ECO:0007669"/>
    <property type="project" value="UniProtKB-KW"/>
</dbReference>
<dbReference type="CDD" id="cd12148">
    <property type="entry name" value="fungal_TF_MHR"/>
    <property type="match status" value="1"/>
</dbReference>
<dbReference type="PANTHER" id="PTHR46910:SF37">
    <property type="entry name" value="ZN(II)2CYS6 TRANSCRIPTION FACTOR (EUROFUNG)"/>
    <property type="match status" value="1"/>
</dbReference>
<feature type="compositionally biased region" description="Low complexity" evidence="6">
    <location>
        <begin position="388"/>
        <end position="402"/>
    </location>
</feature>
<keyword evidence="3" id="KW-0238">DNA-binding</keyword>
<proteinExistence type="predicted"/>
<evidence type="ECO:0000256" key="2">
    <source>
        <dbReference type="ARBA" id="ARBA00023015"/>
    </source>
</evidence>
<keyword evidence="5" id="KW-0539">Nucleus</keyword>
<evidence type="ECO:0000313" key="9">
    <source>
        <dbReference type="Proteomes" id="UP000770015"/>
    </source>
</evidence>
<dbReference type="Pfam" id="PF04082">
    <property type="entry name" value="Fungal_trans"/>
    <property type="match status" value="1"/>
</dbReference>
<evidence type="ECO:0000256" key="6">
    <source>
        <dbReference type="SAM" id="MobiDB-lite"/>
    </source>
</evidence>
<dbReference type="GO" id="GO:0003700">
    <property type="term" value="F:DNA-binding transcription factor activity"/>
    <property type="evidence" value="ECO:0007669"/>
    <property type="project" value="InterPro"/>
</dbReference>
<sequence length="461" mass="51159">LWPFLQEENFCRKASSPELHSLLQEDPGYAALYYAVLALGCQRTGGDTFNFGQGRAWELFTQVLSRAMDLIALRESFAVLQALTAMSVFAMSVSCAQVDHTLLAEATRVALVLRYHKSEIPGTDQAACQRNFWVLYHMEKQYSFQARRSSTIQDYDIGCPLPATPVSLFGEYDWFLASVRFSRLLSITYEGLFSTTAAVRPASAQLSLLANVRALLEKWRTSIPMDFRPLEPLKRSRLTDPRSKSAALATHCYYLHLLMILERLALHLGKDGIESSRCNKKSLLNAARTTIELTRFIDIEPYTPTFILVIMPLSALFVLFDFVIHNPSHHETQSNLVLLDVASGYFSSLQYASGGSIQGNLLSEFAQIAKQFVQKKTSPPEGSHLPLAASEATTTATCEAGADPPSVDHSASAEDGWNVEPHDSFGDMLSYPASDTEFCLFGFHPLDGFSFTPSFEEPSTS</sequence>
<keyword evidence="4" id="KW-0804">Transcription</keyword>
<feature type="non-terminal residue" evidence="8">
    <location>
        <position position="461"/>
    </location>
</feature>
<dbReference type="InterPro" id="IPR007219">
    <property type="entry name" value="XnlR_reg_dom"/>
</dbReference>
<feature type="domain" description="Xylanolytic transcriptional activator regulatory" evidence="7">
    <location>
        <begin position="99"/>
        <end position="168"/>
    </location>
</feature>
<comment type="caution">
    <text evidence="8">The sequence shown here is derived from an EMBL/GenBank/DDBJ whole genome shotgun (WGS) entry which is preliminary data.</text>
</comment>
<protein>
    <recommendedName>
        <fullName evidence="7">Xylanolytic transcriptional activator regulatory domain-containing protein</fullName>
    </recommendedName>
</protein>
<gene>
    <name evidence="8" type="ORF">F5X68DRAFT_141707</name>
</gene>
<evidence type="ECO:0000313" key="8">
    <source>
        <dbReference type="EMBL" id="KAH6670853.1"/>
    </source>
</evidence>
<evidence type="ECO:0000256" key="1">
    <source>
        <dbReference type="ARBA" id="ARBA00004123"/>
    </source>
</evidence>
<dbReference type="GO" id="GO:0006351">
    <property type="term" value="P:DNA-templated transcription"/>
    <property type="evidence" value="ECO:0007669"/>
    <property type="project" value="InterPro"/>
</dbReference>
<dbReference type="AlphaFoldDB" id="A0A9P9A664"/>
<name>A0A9P9A664_9PEZI</name>
<evidence type="ECO:0000256" key="4">
    <source>
        <dbReference type="ARBA" id="ARBA00023163"/>
    </source>
</evidence>
<keyword evidence="2" id="KW-0805">Transcription regulation</keyword>